<gene>
    <name evidence="3" type="ORF">PENTCL1PPCAC_24172</name>
</gene>
<feature type="transmembrane region" description="Helical" evidence="2">
    <location>
        <begin position="47"/>
        <end position="68"/>
    </location>
</feature>
<evidence type="ECO:0000256" key="1">
    <source>
        <dbReference type="SAM" id="MobiDB-lite"/>
    </source>
</evidence>
<evidence type="ECO:0000256" key="2">
    <source>
        <dbReference type="SAM" id="Phobius"/>
    </source>
</evidence>
<evidence type="ECO:0000313" key="3">
    <source>
        <dbReference type="EMBL" id="GMT01998.1"/>
    </source>
</evidence>
<reference evidence="3" key="1">
    <citation type="submission" date="2023-10" db="EMBL/GenBank/DDBJ databases">
        <title>Genome assembly of Pristionchus species.</title>
        <authorList>
            <person name="Yoshida K."/>
            <person name="Sommer R.J."/>
        </authorList>
    </citation>
    <scope>NUCLEOTIDE SEQUENCE</scope>
    <source>
        <strain evidence="3">RS0144</strain>
    </source>
</reference>
<dbReference type="Proteomes" id="UP001432027">
    <property type="component" value="Unassembled WGS sequence"/>
</dbReference>
<organism evidence="3 4">
    <name type="scientific">Pristionchus entomophagus</name>
    <dbReference type="NCBI Taxonomy" id="358040"/>
    <lineage>
        <taxon>Eukaryota</taxon>
        <taxon>Metazoa</taxon>
        <taxon>Ecdysozoa</taxon>
        <taxon>Nematoda</taxon>
        <taxon>Chromadorea</taxon>
        <taxon>Rhabditida</taxon>
        <taxon>Rhabditina</taxon>
        <taxon>Diplogasteromorpha</taxon>
        <taxon>Diplogasteroidea</taxon>
        <taxon>Neodiplogasteridae</taxon>
        <taxon>Pristionchus</taxon>
    </lineage>
</organism>
<feature type="non-terminal residue" evidence="3">
    <location>
        <position position="1"/>
    </location>
</feature>
<sequence length="247" mass="27820">AQPVVAVTTMFSLKDKIMFAVLAVLFLVFAVNLDILNKSSGGIPMPVWTMFAVVFAGPSLVITVNLDLTRILEWTIRKYSMVAGMLCSMAGSYALHLILKTEIVDRDWANLWMESVKAASILYLLPLYFAFLRWRIGEEEEKEGEDEEDDQEKEETEEDEEKEETEEDEGDSDLKMVLPGGIEVRIRLLEGSLASTVLGSAEIRRSLKYACAFYSLICCTIVAIAVVEAAFGMHAAVFYRCFFQRLR</sequence>
<protein>
    <submittedName>
        <fullName evidence="3">Uncharacterized protein</fullName>
    </submittedName>
</protein>
<proteinExistence type="predicted"/>
<feature type="transmembrane region" description="Helical" evidence="2">
    <location>
        <begin position="111"/>
        <end position="132"/>
    </location>
</feature>
<keyword evidence="4" id="KW-1185">Reference proteome</keyword>
<feature type="region of interest" description="Disordered" evidence="1">
    <location>
        <begin position="140"/>
        <end position="173"/>
    </location>
</feature>
<dbReference type="EMBL" id="BTSX01000005">
    <property type="protein sequence ID" value="GMT01998.1"/>
    <property type="molecule type" value="Genomic_DNA"/>
</dbReference>
<comment type="caution">
    <text evidence="3">The sequence shown here is derived from an EMBL/GenBank/DDBJ whole genome shotgun (WGS) entry which is preliminary data.</text>
</comment>
<keyword evidence="2" id="KW-0812">Transmembrane</keyword>
<feature type="transmembrane region" description="Helical" evidence="2">
    <location>
        <begin position="80"/>
        <end position="99"/>
    </location>
</feature>
<feature type="transmembrane region" description="Helical" evidence="2">
    <location>
        <begin position="17"/>
        <end position="35"/>
    </location>
</feature>
<feature type="compositionally biased region" description="Acidic residues" evidence="1">
    <location>
        <begin position="140"/>
        <end position="171"/>
    </location>
</feature>
<keyword evidence="2" id="KW-1133">Transmembrane helix</keyword>
<name>A0AAV5U5T5_9BILA</name>
<dbReference type="AlphaFoldDB" id="A0AAV5U5T5"/>
<feature type="transmembrane region" description="Helical" evidence="2">
    <location>
        <begin position="213"/>
        <end position="239"/>
    </location>
</feature>
<keyword evidence="2" id="KW-0472">Membrane</keyword>
<evidence type="ECO:0000313" key="4">
    <source>
        <dbReference type="Proteomes" id="UP001432027"/>
    </source>
</evidence>
<accession>A0AAV5U5T5</accession>